<feature type="domain" description="Peptidase M28" evidence="3">
    <location>
        <begin position="325"/>
        <end position="535"/>
    </location>
</feature>
<dbReference type="AlphaFoldDB" id="A0A8H3DX17"/>
<evidence type="ECO:0000313" key="5">
    <source>
        <dbReference type="Proteomes" id="UP000663827"/>
    </source>
</evidence>
<dbReference type="GO" id="GO:0004180">
    <property type="term" value="F:carboxypeptidase activity"/>
    <property type="evidence" value="ECO:0007669"/>
    <property type="project" value="TreeGrafter"/>
</dbReference>
<name>A0A8H3DX17_9AGAM</name>
<dbReference type="PANTHER" id="PTHR10404">
    <property type="entry name" value="N-ACETYLATED-ALPHA-LINKED ACIDIC DIPEPTIDASE"/>
    <property type="match status" value="1"/>
</dbReference>
<dbReference type="EMBL" id="CAJNJQ010000643">
    <property type="protein sequence ID" value="CAE7091048.1"/>
    <property type="molecule type" value="Genomic_DNA"/>
</dbReference>
<dbReference type="Pfam" id="PF04389">
    <property type="entry name" value="Peptidase_M28"/>
    <property type="match status" value="1"/>
</dbReference>
<dbReference type="SUPFAM" id="SSF47672">
    <property type="entry name" value="Transferrin receptor-like dimerisation domain"/>
    <property type="match status" value="1"/>
</dbReference>
<evidence type="ECO:0000259" key="2">
    <source>
        <dbReference type="Pfam" id="PF04253"/>
    </source>
</evidence>
<dbReference type="Pfam" id="PF04253">
    <property type="entry name" value="TFR_dimer"/>
    <property type="match status" value="1"/>
</dbReference>
<evidence type="ECO:0008006" key="6">
    <source>
        <dbReference type="Google" id="ProtNLM"/>
    </source>
</evidence>
<evidence type="ECO:0000256" key="1">
    <source>
        <dbReference type="ARBA" id="ARBA00005634"/>
    </source>
</evidence>
<protein>
    <recommendedName>
        <fullName evidence="6">Zn-dependent exopeptidase</fullName>
    </recommendedName>
</protein>
<proteinExistence type="inferred from homology"/>
<gene>
    <name evidence="4" type="ORF">RDB_LOCUS31991</name>
</gene>
<dbReference type="InterPro" id="IPR036757">
    <property type="entry name" value="TFR-like_dimer_dom_sf"/>
</dbReference>
<dbReference type="PANTHER" id="PTHR10404:SF46">
    <property type="entry name" value="VACUOLAR PROTEIN SORTING-ASSOCIATED PROTEIN 70"/>
    <property type="match status" value="1"/>
</dbReference>
<dbReference type="Gene3D" id="3.40.630.10">
    <property type="entry name" value="Zn peptidases"/>
    <property type="match status" value="1"/>
</dbReference>
<dbReference type="InterPro" id="IPR046450">
    <property type="entry name" value="PA_dom_sf"/>
</dbReference>
<comment type="caution">
    <text evidence="4">The sequence shown here is derived from an EMBL/GenBank/DDBJ whole genome shotgun (WGS) entry which is preliminary data.</text>
</comment>
<dbReference type="SUPFAM" id="SSF53187">
    <property type="entry name" value="Zn-dependent exopeptidases"/>
    <property type="match status" value="1"/>
</dbReference>
<reference evidence="4" key="1">
    <citation type="submission" date="2021-01" db="EMBL/GenBank/DDBJ databases">
        <authorList>
            <person name="Kaushik A."/>
        </authorList>
    </citation>
    <scope>NUCLEOTIDE SEQUENCE</scope>
    <source>
        <strain evidence="4">AG5</strain>
    </source>
</reference>
<sequence length="731" mass="81446">MQLLEALPTPLAQASQWLASSFSSEVASQSLFPFIPKPIKLAFLLVLALNARSWPGVWHFRVFRSVINYRLNELFNKRGDSHKFLTGISPIGKSVFPTTDGSDSGAISVLKAWAGEKLWLWSANLEEGDAIGAWHAWSKSGDIKGKFIYANYGFDFDLEELKKAGKEVTSRKDLPNLYAGHDVAGSIVLIREGHTFRGLRIKQLAEAGAIGCLTFKHPQDEEPINILNGYKPWPEGPARNPHAITRGHAMDISMKSGDPTTPGYPSYRDAPRVEPNSFPSIPSLPISWSNAEVLLKEMERSGGKASEREVRLVNQTHRKIGPIWNVMAAIPGHIRDEVVIAGNHRDAWVFGASDPTSGTVSLHEMSKGLGELLRRGWKPLRTILLASWDGEEFGLFGSTEWAEDFRDWLKEHAVAYINVDKSSSGRQLRIRGTPTIAPLLRQAALDLPHYEDSDRTLWDARGDLGLLIGSTKPKQPAHLTQDMALPHSTGIRTLGSGSDYTVFLQQLGITCGDLAFTTATGDAAYHYHSFYDSEDWMDRYGDPGFLRRVAIAKYWGLVLLRLADSFILPLDTTQYALELDDYLDKVALLLPSLPGAPEITQLREAIKKVQEASNALDLHKAQVHARLHDHIKRTKDNSKQDPQISVQRAFGSFSSGQPGNSELNELFKDVRSINKKLSGFERGFISEAGLPGREWYRHMIVAPGKWVCYILGLWSNYFSVFDRGNQPCARL</sequence>
<accession>A0A8H3DX17</accession>
<feature type="domain" description="Transferrin receptor-like dimerisation" evidence="2">
    <location>
        <begin position="600"/>
        <end position="706"/>
    </location>
</feature>
<evidence type="ECO:0000313" key="4">
    <source>
        <dbReference type="EMBL" id="CAE7091048.1"/>
    </source>
</evidence>
<dbReference type="Gene3D" id="1.20.930.40">
    <property type="entry name" value="Transferrin receptor-like, dimerisation domain"/>
    <property type="match status" value="1"/>
</dbReference>
<comment type="similarity">
    <text evidence="1">Belongs to the peptidase M28 family. M28B subfamily.</text>
</comment>
<dbReference type="FunFam" id="3.40.630.10:FF:000101">
    <property type="entry name" value="N-acetylated alpha-linked acidic dipeptidase like 1"/>
    <property type="match status" value="1"/>
</dbReference>
<dbReference type="InterPro" id="IPR007484">
    <property type="entry name" value="Peptidase_M28"/>
</dbReference>
<dbReference type="SUPFAM" id="SSF52025">
    <property type="entry name" value="PA domain"/>
    <property type="match status" value="1"/>
</dbReference>
<dbReference type="InterPro" id="IPR039373">
    <property type="entry name" value="Peptidase_M28B"/>
</dbReference>
<organism evidence="4 5">
    <name type="scientific">Rhizoctonia solani</name>
    <dbReference type="NCBI Taxonomy" id="456999"/>
    <lineage>
        <taxon>Eukaryota</taxon>
        <taxon>Fungi</taxon>
        <taxon>Dikarya</taxon>
        <taxon>Basidiomycota</taxon>
        <taxon>Agaricomycotina</taxon>
        <taxon>Agaricomycetes</taxon>
        <taxon>Cantharellales</taxon>
        <taxon>Ceratobasidiaceae</taxon>
        <taxon>Rhizoctonia</taxon>
    </lineage>
</organism>
<evidence type="ECO:0000259" key="3">
    <source>
        <dbReference type="Pfam" id="PF04389"/>
    </source>
</evidence>
<dbReference type="CDD" id="cd08022">
    <property type="entry name" value="M28_PSMA_like"/>
    <property type="match status" value="1"/>
</dbReference>
<dbReference type="Gene3D" id="3.50.30.30">
    <property type="match status" value="1"/>
</dbReference>
<dbReference type="InterPro" id="IPR007365">
    <property type="entry name" value="TFR-like_dimer_dom"/>
</dbReference>
<dbReference type="Proteomes" id="UP000663827">
    <property type="component" value="Unassembled WGS sequence"/>
</dbReference>